<dbReference type="EMBL" id="CP003348">
    <property type="protein sequence ID" value="AFM00172.1"/>
    <property type="molecule type" value="Genomic_DNA"/>
</dbReference>
<proteinExistence type="predicted"/>
<name>I4A887_DESDJ</name>
<gene>
    <name evidence="2" type="ordered locus">Desde_1776</name>
</gene>
<evidence type="ECO:0000256" key="1">
    <source>
        <dbReference type="SAM" id="MobiDB-lite"/>
    </source>
</evidence>
<organism evidence="2 3">
    <name type="scientific">Desulfitobacterium dehalogenans (strain ATCC 51507 / DSM 9161 / JW/IU-DC1)</name>
    <dbReference type="NCBI Taxonomy" id="756499"/>
    <lineage>
        <taxon>Bacteria</taxon>
        <taxon>Bacillati</taxon>
        <taxon>Bacillota</taxon>
        <taxon>Clostridia</taxon>
        <taxon>Eubacteriales</taxon>
        <taxon>Desulfitobacteriaceae</taxon>
        <taxon>Desulfitobacterium</taxon>
    </lineage>
</organism>
<protein>
    <submittedName>
        <fullName evidence="2">Uncharacterized protein</fullName>
    </submittedName>
</protein>
<reference evidence="2 3" key="2">
    <citation type="journal article" date="2015" name="J. Bacteriol.">
        <title>Genomic, proteomic, and biochemical analysis of the organohalide respiratory pathway in Desulfitobacterium dehalogenans.</title>
        <authorList>
            <person name="Kruse T."/>
            <person name="van de Pas B.A."/>
            <person name="Atteia A."/>
            <person name="Krab K."/>
            <person name="Hagen W.R."/>
            <person name="Goodwin L."/>
            <person name="Chain P."/>
            <person name="Boeren S."/>
            <person name="Maphosa F."/>
            <person name="Schraa G."/>
            <person name="de Vos W.M."/>
            <person name="van der Oost J."/>
            <person name="Smidt H."/>
            <person name="Stams A.J."/>
        </authorList>
    </citation>
    <scope>NUCLEOTIDE SEQUENCE [LARGE SCALE GENOMIC DNA]</scope>
    <source>
        <strain evidence="3">ATCC 51507 / DSM 9161 / JW/IU-DC1</strain>
    </source>
</reference>
<evidence type="ECO:0000313" key="3">
    <source>
        <dbReference type="Proteomes" id="UP000006053"/>
    </source>
</evidence>
<dbReference type="AlphaFoldDB" id="I4A887"/>
<dbReference type="Proteomes" id="UP000006053">
    <property type="component" value="Chromosome"/>
</dbReference>
<dbReference type="RefSeq" id="WP_014793660.1">
    <property type="nucleotide sequence ID" value="NC_018017.1"/>
</dbReference>
<reference evidence="3" key="1">
    <citation type="submission" date="2012-06" db="EMBL/GenBank/DDBJ databases">
        <title>Complete sequence of Desulfitobacterium dehalogenans ATCC 51507.</title>
        <authorList>
            <person name="Lucas S."/>
            <person name="Han J."/>
            <person name="Lapidus A."/>
            <person name="Cheng J.-F."/>
            <person name="Goodwin L."/>
            <person name="Pitluck S."/>
            <person name="Peters L."/>
            <person name="Ovchinnikova G."/>
            <person name="Teshima H."/>
            <person name="Detter J.C."/>
            <person name="Han C."/>
            <person name="Tapia R."/>
            <person name="Land M."/>
            <person name="Hauser L."/>
            <person name="Kyrpides N."/>
            <person name="Ivanova N."/>
            <person name="Pagani I."/>
            <person name="Kruse T."/>
            <person name="de Vos W.M."/>
            <person name="Smidt H."/>
            <person name="Woyke T."/>
        </authorList>
    </citation>
    <scope>NUCLEOTIDE SEQUENCE [LARGE SCALE GENOMIC DNA]</scope>
    <source>
        <strain evidence="3">ATCC 51507 / DSM 9161 / JW/IU-DC1</strain>
    </source>
</reference>
<dbReference type="KEGG" id="ddh:Desde_1776"/>
<keyword evidence="3" id="KW-1185">Reference proteome</keyword>
<feature type="region of interest" description="Disordered" evidence="1">
    <location>
        <begin position="37"/>
        <end position="59"/>
    </location>
</feature>
<dbReference type="STRING" id="756499.Desde_1776"/>
<dbReference type="HOGENOM" id="CLU_2952865_0_0_9"/>
<evidence type="ECO:0000313" key="2">
    <source>
        <dbReference type="EMBL" id="AFM00172.1"/>
    </source>
</evidence>
<sequence length="59" mass="6616">MAKINQSMAQADPKAFRLFLIQINEFMGKTMRKLKRLEKKAPSEPAVVETPEAPASETP</sequence>
<accession>I4A887</accession>